<dbReference type="GeneID" id="83605114"/>
<dbReference type="RefSeq" id="WP_010051394.1">
    <property type="nucleotide sequence ID" value="NZ_BJOJ01000076.1"/>
</dbReference>
<protein>
    <submittedName>
        <fullName evidence="1">DUF1934 domain-containing protein</fullName>
    </submittedName>
</protein>
<gene>
    <name evidence="1" type="ORF">RAK27_09505</name>
</gene>
<evidence type="ECO:0000313" key="2">
    <source>
        <dbReference type="Proteomes" id="UP001290462"/>
    </source>
</evidence>
<dbReference type="Pfam" id="PF09148">
    <property type="entry name" value="DUF1934"/>
    <property type="match status" value="1"/>
</dbReference>
<dbReference type="InterPro" id="IPR015231">
    <property type="entry name" value="DUF1934"/>
</dbReference>
<name>A0AAW9JUF0_CARML</name>
<comment type="caution">
    <text evidence="1">The sequence shown here is derived from an EMBL/GenBank/DDBJ whole genome shotgun (WGS) entry which is preliminary data.</text>
</comment>
<dbReference type="Gene3D" id="2.40.128.20">
    <property type="match status" value="1"/>
</dbReference>
<dbReference type="AlphaFoldDB" id="A0AAW9JUF0"/>
<sequence length="143" mass="16264">MDLKAGTDVKIHLETQVTQYAEPEKHVFDVMGQMVQMGSGLYLRYIEVEGDIEIPVTIKVEADGTITLIRAGETRTRLRFGKGERYVTNYNTPQGVVALETMTNKMQVSLRDQPFSGEIEIHYDLYLGEEKLGEYKLQLLFTA</sequence>
<dbReference type="InterPro" id="IPR012674">
    <property type="entry name" value="Calycin"/>
</dbReference>
<dbReference type="EMBL" id="JAVBVO010000003">
    <property type="protein sequence ID" value="MDZ5758889.1"/>
    <property type="molecule type" value="Genomic_DNA"/>
</dbReference>
<accession>A0AAW9JUF0</accession>
<evidence type="ECO:0000313" key="1">
    <source>
        <dbReference type="EMBL" id="MDZ5758889.1"/>
    </source>
</evidence>
<organism evidence="1 2">
    <name type="scientific">Carnobacterium maltaromaticum</name>
    <name type="common">Carnobacterium piscicola</name>
    <dbReference type="NCBI Taxonomy" id="2751"/>
    <lineage>
        <taxon>Bacteria</taxon>
        <taxon>Bacillati</taxon>
        <taxon>Bacillota</taxon>
        <taxon>Bacilli</taxon>
        <taxon>Lactobacillales</taxon>
        <taxon>Carnobacteriaceae</taxon>
        <taxon>Carnobacterium</taxon>
    </lineage>
</organism>
<dbReference type="SUPFAM" id="SSF50814">
    <property type="entry name" value="Lipocalins"/>
    <property type="match status" value="1"/>
</dbReference>
<dbReference type="Proteomes" id="UP001290462">
    <property type="component" value="Unassembled WGS sequence"/>
</dbReference>
<proteinExistence type="predicted"/>
<reference evidence="1" key="1">
    <citation type="submission" date="2023-08" db="EMBL/GenBank/DDBJ databases">
        <title>Genomic characterization of piscicolin 126 produced by Carnobacterium maltaromaticum CM22 strain isolated from salmon (Salmo salar).</title>
        <authorList>
            <person name="Gonzalez-Gragera E."/>
            <person name="Garcia-Lopez J.D."/>
            <person name="Teso-Perez C."/>
            <person name="Gimenez-Hernandez I."/>
            <person name="Peralta-Sanchez J.M."/>
            <person name="Valdivia E."/>
            <person name="Montalban-Lopez M."/>
            <person name="Martin-Platero A.M."/>
            <person name="Banos A."/>
            <person name="Martinez-Bueno M."/>
        </authorList>
    </citation>
    <scope>NUCLEOTIDE SEQUENCE</scope>
    <source>
        <strain evidence="1">CM22</strain>
    </source>
</reference>